<dbReference type="RefSeq" id="WP_095045235.1">
    <property type="nucleotide sequence ID" value="NZ_LN890656.1"/>
</dbReference>
<name>A0A160T9D5_9CHLR</name>
<dbReference type="EMBL" id="LN890656">
    <property type="protein sequence ID" value="CUS05885.1"/>
    <property type="molecule type" value="Genomic_DNA"/>
</dbReference>
<protein>
    <recommendedName>
        <fullName evidence="3">DUF4177 domain-containing protein</fullName>
    </recommendedName>
</protein>
<proteinExistence type="predicted"/>
<evidence type="ECO:0008006" key="3">
    <source>
        <dbReference type="Google" id="ProtNLM"/>
    </source>
</evidence>
<dbReference type="AlphaFoldDB" id="A0A160T9D5"/>
<dbReference type="Proteomes" id="UP000215027">
    <property type="component" value="Chromosome II"/>
</dbReference>
<reference evidence="1" key="1">
    <citation type="submission" date="2016-01" db="EMBL/GenBank/DDBJ databases">
        <authorList>
            <person name="Mcilroy J.S."/>
            <person name="Karst M S."/>
            <person name="Albertsen M."/>
        </authorList>
    </citation>
    <scope>NUCLEOTIDE SEQUENCE</scope>
    <source>
        <strain evidence="1">Cfx-K</strain>
    </source>
</reference>
<gene>
    <name evidence="1" type="ORF">CFX0092_B0351</name>
</gene>
<evidence type="ECO:0000313" key="1">
    <source>
        <dbReference type="EMBL" id="CUS05885.1"/>
    </source>
</evidence>
<evidence type="ECO:0000313" key="2">
    <source>
        <dbReference type="Proteomes" id="UP000215027"/>
    </source>
</evidence>
<organism evidence="1 2">
    <name type="scientific">Candidatus Promineifilum breve</name>
    <dbReference type="NCBI Taxonomy" id="1806508"/>
    <lineage>
        <taxon>Bacteria</taxon>
        <taxon>Bacillati</taxon>
        <taxon>Chloroflexota</taxon>
        <taxon>Ardenticatenia</taxon>
        <taxon>Candidatus Promineifilales</taxon>
        <taxon>Candidatus Promineifilaceae</taxon>
        <taxon>Candidatus Promineifilum</taxon>
    </lineage>
</organism>
<dbReference type="KEGG" id="pbf:CFX0092_B0351"/>
<sequence length="98" mass="11518">MAKWEYLVRVFVCDKEDEVAVSYIMQEYPDRDWKELPKYDLLSLEAWLNQCGAEGWELVRLEPVDSVGKNGDLGFIYPQVNTWRHQHLCVFKRPAAAL</sequence>
<keyword evidence="2" id="KW-1185">Reference proteome</keyword>
<dbReference type="OrthoDB" id="166054at2"/>
<accession>A0A160T9D5</accession>